<dbReference type="OrthoDB" id="4986073at2"/>
<dbReference type="Proteomes" id="UP000247978">
    <property type="component" value="Unassembled WGS sequence"/>
</dbReference>
<sequence>MKAKVGVVGPKDSLDLVSEIAKEYEDQLELMLFIYEFVEETTAIVDQNQHLVDVWIFSGLTPYLLAKKSNSNQPFFYLTLNGSSLMKSLLESGYKDKKVLNKLSVDMLEWQHITDTFSDLKLPYEDIRWYEIKDYIPINEVINFHLSVYEEDHNFICFTCLSDVYESLNKKGIPVYRITPTRASIQSTIKLALQYRKALHFQQSQITVIVVKVSNIEKSDYEKMISYDAHRLNLELQSTILSFTEEISGSFVPIGIGTFHIYSTRGSFENIEQQVSFLLEQLMLITDLPANIGIGYGDTTLAAEENARLALLHAQNYDEFSAFLVDNYGEVEGPLESVNKITFGYRNEDKEIGKKLKESGVTITTFNKILSIQQDSGKHSISAKEMANWLKMSERNARRILNNLMKAGVAEIIGEESPGSRGRPRNIYKVGIEKNDD</sequence>
<gene>
    <name evidence="1" type="ORF">DFR56_106185</name>
</gene>
<reference evidence="1 2" key="1">
    <citation type="submission" date="2018-05" db="EMBL/GenBank/DDBJ databases">
        <title>Genomic Encyclopedia of Type Strains, Phase IV (KMG-IV): sequencing the most valuable type-strain genomes for metagenomic binning, comparative biology and taxonomic classification.</title>
        <authorList>
            <person name="Goeker M."/>
        </authorList>
    </citation>
    <scope>NUCLEOTIDE SEQUENCE [LARGE SCALE GENOMIC DNA]</scope>
    <source>
        <strain evidence="1 2">DSM 28556</strain>
    </source>
</reference>
<protein>
    <recommendedName>
        <fullName evidence="3">Transcriptional regulator</fullName>
    </recommendedName>
</protein>
<dbReference type="InterPro" id="IPR043128">
    <property type="entry name" value="Rev_trsase/Diguanyl_cyclase"/>
</dbReference>
<dbReference type="SUPFAM" id="SSF46785">
    <property type="entry name" value="Winged helix' DNA-binding domain"/>
    <property type="match status" value="1"/>
</dbReference>
<dbReference type="InterPro" id="IPR036388">
    <property type="entry name" value="WH-like_DNA-bd_sf"/>
</dbReference>
<dbReference type="Gene3D" id="3.30.70.270">
    <property type="match status" value="1"/>
</dbReference>
<evidence type="ECO:0008006" key="3">
    <source>
        <dbReference type="Google" id="ProtNLM"/>
    </source>
</evidence>
<organism evidence="1 2">
    <name type="scientific">Pseudogracilibacillus auburnensis</name>
    <dbReference type="NCBI Taxonomy" id="1494959"/>
    <lineage>
        <taxon>Bacteria</taxon>
        <taxon>Bacillati</taxon>
        <taxon>Bacillota</taxon>
        <taxon>Bacilli</taxon>
        <taxon>Bacillales</taxon>
        <taxon>Bacillaceae</taxon>
        <taxon>Pseudogracilibacillus</taxon>
    </lineage>
</organism>
<evidence type="ECO:0000313" key="1">
    <source>
        <dbReference type="EMBL" id="PXW87115.1"/>
    </source>
</evidence>
<comment type="caution">
    <text evidence="1">The sequence shown here is derived from an EMBL/GenBank/DDBJ whole genome shotgun (WGS) entry which is preliminary data.</text>
</comment>
<accession>A0A2V3W4E0</accession>
<dbReference type="Gene3D" id="1.10.10.10">
    <property type="entry name" value="Winged helix-like DNA-binding domain superfamily/Winged helix DNA-binding domain"/>
    <property type="match status" value="1"/>
</dbReference>
<dbReference type="RefSeq" id="WP_110395342.1">
    <property type="nucleotide sequence ID" value="NZ_JADIJL010000008.1"/>
</dbReference>
<dbReference type="AlphaFoldDB" id="A0A2V3W4E0"/>
<name>A0A2V3W4E0_9BACI</name>
<proteinExistence type="predicted"/>
<dbReference type="InterPro" id="IPR036390">
    <property type="entry name" value="WH_DNA-bd_sf"/>
</dbReference>
<dbReference type="EMBL" id="QJJQ01000006">
    <property type="protein sequence ID" value="PXW87115.1"/>
    <property type="molecule type" value="Genomic_DNA"/>
</dbReference>
<keyword evidence="2" id="KW-1185">Reference proteome</keyword>
<evidence type="ECO:0000313" key="2">
    <source>
        <dbReference type="Proteomes" id="UP000247978"/>
    </source>
</evidence>